<evidence type="ECO:0000313" key="2">
    <source>
        <dbReference type="Proteomes" id="UP000660729"/>
    </source>
</evidence>
<proteinExistence type="predicted"/>
<dbReference type="Proteomes" id="UP000660729">
    <property type="component" value="Unassembled WGS sequence"/>
</dbReference>
<evidence type="ECO:0000313" key="1">
    <source>
        <dbReference type="EMBL" id="KAF7193091.1"/>
    </source>
</evidence>
<dbReference type="EMBL" id="JABCIY010000094">
    <property type="protein sequence ID" value="KAF7193091.1"/>
    <property type="molecule type" value="Genomic_DNA"/>
</dbReference>
<name>A0A8H6RLA4_9PEZI</name>
<protein>
    <submittedName>
        <fullName evidence="1">Uncharacterized protein</fullName>
    </submittedName>
</protein>
<reference evidence="1" key="1">
    <citation type="submission" date="2020-04" db="EMBL/GenBank/DDBJ databases">
        <title>Draft genome resource of the tomato pathogen Pseudocercospora fuligena.</title>
        <authorList>
            <person name="Zaccaron A."/>
        </authorList>
    </citation>
    <scope>NUCLEOTIDE SEQUENCE</scope>
    <source>
        <strain evidence="1">PF001</strain>
    </source>
</reference>
<dbReference type="AlphaFoldDB" id="A0A8H6RLA4"/>
<keyword evidence="2" id="KW-1185">Reference proteome</keyword>
<sequence>MPLPTMINLNVWSAKDRQHRVKDLLIFLLAINSGYHTVSAQRQCIRVVLNQYLCEDESSCEIAPDKIVQGTDTCCSMQDPALLDKLIWVDPPQAFKAPKAPRKGSAQYFAIPYIVEWIASRGDSISVNKYGSRVFVVPWSMLMPELALSNLCDVFKPKEPNFGEIDQESTAARAPAYIKWYKGEDSYYI</sequence>
<accession>A0A8H6RLA4</accession>
<gene>
    <name evidence="1" type="ORF">HII31_05578</name>
</gene>
<comment type="caution">
    <text evidence="1">The sequence shown here is derived from an EMBL/GenBank/DDBJ whole genome shotgun (WGS) entry which is preliminary data.</text>
</comment>
<organism evidence="1 2">
    <name type="scientific">Pseudocercospora fuligena</name>
    <dbReference type="NCBI Taxonomy" id="685502"/>
    <lineage>
        <taxon>Eukaryota</taxon>
        <taxon>Fungi</taxon>
        <taxon>Dikarya</taxon>
        <taxon>Ascomycota</taxon>
        <taxon>Pezizomycotina</taxon>
        <taxon>Dothideomycetes</taxon>
        <taxon>Dothideomycetidae</taxon>
        <taxon>Mycosphaerellales</taxon>
        <taxon>Mycosphaerellaceae</taxon>
        <taxon>Pseudocercospora</taxon>
    </lineage>
</organism>